<sequence length="202" mass="21293">MSGLRERKKRKTLTAIHEAAMQLFAERGYAAVTVADIADAADVSRATVFTYYPAKENIVLGEAPLAVESLAAALDGIDERAGVVLAVRGWLRTLSGWVEPDILLQRRLAEEIPAVGAARSSLLRAVEAVIAEALERTMGGEDTLAPRLVAGSLTAALATVESEAATRMASSGRALADHEVDALLDTAVAFVDGGLARLEERA</sequence>
<proteinExistence type="predicted"/>
<dbReference type="InterPro" id="IPR001647">
    <property type="entry name" value="HTH_TetR"/>
</dbReference>
<keyword evidence="1" id="KW-0805">Transcription regulation</keyword>
<reference evidence="7" key="2">
    <citation type="submission" date="2010-01" db="EMBL/GenBank/DDBJ databases">
        <title>The complete genome of Conexibacter woesei DSM 14684.</title>
        <authorList>
            <consortium name="US DOE Joint Genome Institute (JGI-PGF)"/>
            <person name="Lucas S."/>
            <person name="Copeland A."/>
            <person name="Lapidus A."/>
            <person name="Glavina del Rio T."/>
            <person name="Dalin E."/>
            <person name="Tice H."/>
            <person name="Bruce D."/>
            <person name="Goodwin L."/>
            <person name="Pitluck S."/>
            <person name="Kyrpides N."/>
            <person name="Mavromatis K."/>
            <person name="Ivanova N."/>
            <person name="Mikhailova N."/>
            <person name="Chertkov O."/>
            <person name="Brettin T."/>
            <person name="Detter J.C."/>
            <person name="Han C."/>
            <person name="Larimer F."/>
            <person name="Land M."/>
            <person name="Hauser L."/>
            <person name="Markowitz V."/>
            <person name="Cheng J.-F."/>
            <person name="Hugenholtz P."/>
            <person name="Woyke T."/>
            <person name="Wu D."/>
            <person name="Pukall R."/>
            <person name="Steenblock K."/>
            <person name="Schneider S."/>
            <person name="Klenk H.-P."/>
            <person name="Eisen J.A."/>
        </authorList>
    </citation>
    <scope>NUCLEOTIDE SEQUENCE [LARGE SCALE GENOMIC DNA]</scope>
    <source>
        <strain evidence="7">DSM 14684 / CIP 108061 / JCM 11494 / NBRC 100937 / ID131577</strain>
    </source>
</reference>
<dbReference type="RefSeq" id="WP_012937091.1">
    <property type="nucleotide sequence ID" value="NC_013739.1"/>
</dbReference>
<evidence type="ECO:0000259" key="5">
    <source>
        <dbReference type="PROSITE" id="PS50977"/>
    </source>
</evidence>
<keyword evidence="3" id="KW-0804">Transcription</keyword>
<gene>
    <name evidence="6" type="ordered locus">Cwoe_5636</name>
</gene>
<organism evidence="6 7">
    <name type="scientific">Conexibacter woesei (strain DSM 14684 / CCUG 47730 / CIP 108061 / JCM 11494 / NBRC 100937 / ID131577)</name>
    <dbReference type="NCBI Taxonomy" id="469383"/>
    <lineage>
        <taxon>Bacteria</taxon>
        <taxon>Bacillati</taxon>
        <taxon>Actinomycetota</taxon>
        <taxon>Thermoleophilia</taxon>
        <taxon>Solirubrobacterales</taxon>
        <taxon>Conexibacteraceae</taxon>
        <taxon>Conexibacter</taxon>
    </lineage>
</organism>
<reference evidence="6 7" key="1">
    <citation type="journal article" date="2010" name="Stand. Genomic Sci.">
        <title>Complete genome sequence of Conexibacter woesei type strain (ID131577).</title>
        <authorList>
            <person name="Pukall R."/>
            <person name="Lapidus A."/>
            <person name="Glavina Del Rio T."/>
            <person name="Copeland A."/>
            <person name="Tice H."/>
            <person name="Cheng J.-F."/>
            <person name="Lucas S."/>
            <person name="Chen F."/>
            <person name="Nolan M."/>
            <person name="Bruce D."/>
            <person name="Goodwin L."/>
            <person name="Pitluck S."/>
            <person name="Mavromatis K."/>
            <person name="Ivanova N."/>
            <person name="Ovchinnikova G."/>
            <person name="Pati A."/>
            <person name="Chen A."/>
            <person name="Palaniappan K."/>
            <person name="Land M."/>
            <person name="Hauser L."/>
            <person name="Chang Y.-J."/>
            <person name="Jeffries C.D."/>
            <person name="Chain P."/>
            <person name="Meincke L."/>
            <person name="Sims D."/>
            <person name="Brettin T."/>
            <person name="Detter J.C."/>
            <person name="Rohde M."/>
            <person name="Goeker M."/>
            <person name="Bristow J."/>
            <person name="Eisen J.A."/>
            <person name="Markowitz V."/>
            <person name="Kyrpides N.C."/>
            <person name="Klenk H.-P."/>
            <person name="Hugenholtz P."/>
        </authorList>
    </citation>
    <scope>NUCLEOTIDE SEQUENCE [LARGE SCALE GENOMIC DNA]</scope>
    <source>
        <strain evidence="7">DSM 14684 / CIP 108061 / JCM 11494 / NBRC 100937 / ID131577</strain>
    </source>
</reference>
<dbReference type="Proteomes" id="UP000008229">
    <property type="component" value="Chromosome"/>
</dbReference>
<keyword evidence="2 4" id="KW-0238">DNA-binding</keyword>
<dbReference type="PRINTS" id="PR00455">
    <property type="entry name" value="HTHTETR"/>
</dbReference>
<dbReference type="Gene3D" id="1.10.357.10">
    <property type="entry name" value="Tetracycline Repressor, domain 2"/>
    <property type="match status" value="1"/>
</dbReference>
<evidence type="ECO:0000256" key="4">
    <source>
        <dbReference type="PROSITE-ProRule" id="PRU00335"/>
    </source>
</evidence>
<feature type="DNA-binding region" description="H-T-H motif" evidence="4">
    <location>
        <begin position="33"/>
        <end position="52"/>
    </location>
</feature>
<dbReference type="OrthoDB" id="3235020at2"/>
<evidence type="ECO:0000256" key="2">
    <source>
        <dbReference type="ARBA" id="ARBA00023125"/>
    </source>
</evidence>
<dbReference type="HOGENOM" id="CLU_069356_2_2_11"/>
<dbReference type="EMBL" id="CP001854">
    <property type="protein sequence ID" value="ADB54040.1"/>
    <property type="molecule type" value="Genomic_DNA"/>
</dbReference>
<dbReference type="AlphaFoldDB" id="D3F0V6"/>
<feature type="domain" description="HTH tetR-type" evidence="5">
    <location>
        <begin position="10"/>
        <end position="70"/>
    </location>
</feature>
<dbReference type="Pfam" id="PF00440">
    <property type="entry name" value="TetR_N"/>
    <property type="match status" value="1"/>
</dbReference>
<dbReference type="GO" id="GO:0003700">
    <property type="term" value="F:DNA-binding transcription factor activity"/>
    <property type="evidence" value="ECO:0007669"/>
    <property type="project" value="TreeGrafter"/>
</dbReference>
<protein>
    <submittedName>
        <fullName evidence="6">Transcriptional regulator, TetR family</fullName>
    </submittedName>
</protein>
<dbReference type="eggNOG" id="COG1309">
    <property type="taxonomic scope" value="Bacteria"/>
</dbReference>
<dbReference type="PANTHER" id="PTHR30055">
    <property type="entry name" value="HTH-TYPE TRANSCRIPTIONAL REGULATOR RUTR"/>
    <property type="match status" value="1"/>
</dbReference>
<dbReference type="PANTHER" id="PTHR30055:SF234">
    <property type="entry name" value="HTH-TYPE TRANSCRIPTIONAL REGULATOR BETI"/>
    <property type="match status" value="1"/>
</dbReference>
<dbReference type="STRING" id="469383.Cwoe_5636"/>
<dbReference type="KEGG" id="cwo:Cwoe_5636"/>
<evidence type="ECO:0000313" key="6">
    <source>
        <dbReference type="EMBL" id="ADB54040.1"/>
    </source>
</evidence>
<keyword evidence="7" id="KW-1185">Reference proteome</keyword>
<dbReference type="SUPFAM" id="SSF46689">
    <property type="entry name" value="Homeodomain-like"/>
    <property type="match status" value="1"/>
</dbReference>
<dbReference type="InterPro" id="IPR050109">
    <property type="entry name" value="HTH-type_TetR-like_transc_reg"/>
</dbReference>
<name>D3F0V6_CONWI</name>
<accession>D3F0V6</accession>
<dbReference type="PROSITE" id="PS50977">
    <property type="entry name" value="HTH_TETR_2"/>
    <property type="match status" value="1"/>
</dbReference>
<dbReference type="InterPro" id="IPR009057">
    <property type="entry name" value="Homeodomain-like_sf"/>
</dbReference>
<dbReference type="GO" id="GO:0000976">
    <property type="term" value="F:transcription cis-regulatory region binding"/>
    <property type="evidence" value="ECO:0007669"/>
    <property type="project" value="TreeGrafter"/>
</dbReference>
<evidence type="ECO:0000313" key="7">
    <source>
        <dbReference type="Proteomes" id="UP000008229"/>
    </source>
</evidence>
<evidence type="ECO:0000256" key="1">
    <source>
        <dbReference type="ARBA" id="ARBA00023015"/>
    </source>
</evidence>
<evidence type="ECO:0000256" key="3">
    <source>
        <dbReference type="ARBA" id="ARBA00023163"/>
    </source>
</evidence>